<dbReference type="GeneID" id="37211448"/>
<organism evidence="1 2">
    <name type="scientific">Aspergillus vadensis (strain CBS 113365 / IMI 142717 / IBT 24658)</name>
    <dbReference type="NCBI Taxonomy" id="1448311"/>
    <lineage>
        <taxon>Eukaryota</taxon>
        <taxon>Fungi</taxon>
        <taxon>Dikarya</taxon>
        <taxon>Ascomycota</taxon>
        <taxon>Pezizomycotina</taxon>
        <taxon>Eurotiomycetes</taxon>
        <taxon>Eurotiomycetidae</taxon>
        <taxon>Eurotiales</taxon>
        <taxon>Aspergillaceae</taxon>
        <taxon>Aspergillus</taxon>
        <taxon>Aspergillus subgen. Circumdati</taxon>
    </lineage>
</organism>
<dbReference type="EMBL" id="KZ821626">
    <property type="protein sequence ID" value="PYH68422.1"/>
    <property type="molecule type" value="Genomic_DNA"/>
</dbReference>
<keyword evidence="2" id="KW-1185">Reference proteome</keyword>
<evidence type="ECO:0000313" key="1">
    <source>
        <dbReference type="EMBL" id="PYH68422.1"/>
    </source>
</evidence>
<dbReference type="Proteomes" id="UP000248405">
    <property type="component" value="Unassembled WGS sequence"/>
</dbReference>
<dbReference type="AlphaFoldDB" id="A0A319CJF2"/>
<reference evidence="1" key="1">
    <citation type="submission" date="2016-12" db="EMBL/GenBank/DDBJ databases">
        <title>The genomes of Aspergillus section Nigri reveals drivers in fungal speciation.</title>
        <authorList>
            <consortium name="DOE Joint Genome Institute"/>
            <person name="Vesth T.C."/>
            <person name="Nybo J."/>
            <person name="Theobald S."/>
            <person name="Brandl J."/>
            <person name="Frisvad J.C."/>
            <person name="Nielsen K.F."/>
            <person name="Lyhne E.K."/>
            <person name="Kogle M.E."/>
            <person name="Kuo A."/>
            <person name="Riley R."/>
            <person name="Clum A."/>
            <person name="Nolan M."/>
            <person name="Lipzen A."/>
            <person name="Salamov A."/>
            <person name="Henrissat B."/>
            <person name="Wiebenga A."/>
            <person name="De Vries R.P."/>
            <person name="Grigoriev I.V."/>
            <person name="Mortensen U.H."/>
            <person name="Andersen M.R."/>
            <person name="Baker S.E."/>
        </authorList>
    </citation>
    <scope>NUCLEOTIDE SEQUENCE [LARGE SCALE GENOMIC DNA]</scope>
    <source>
        <strain evidence="1">CBS 113365</strain>
    </source>
</reference>
<protein>
    <submittedName>
        <fullName evidence="1">Uncharacterized protein</fullName>
    </submittedName>
</protein>
<proteinExistence type="predicted"/>
<evidence type="ECO:0000313" key="2">
    <source>
        <dbReference type="Proteomes" id="UP000248405"/>
    </source>
</evidence>
<accession>A0A319CJF2</accession>
<name>A0A319CJF2_ASPVC</name>
<gene>
    <name evidence="1" type="ORF">BO88DRAFT_405349</name>
</gene>
<dbReference type="RefSeq" id="XP_025562216.1">
    <property type="nucleotide sequence ID" value="XM_025706856.1"/>
</dbReference>
<sequence length="71" mass="7920">MSIMPEERKSLLLATAKRPNSPHVCVVYHSLQYLRTGYHQQQGVHLLADAPVLEQNSIINSSQLPHSQNSG</sequence>